<dbReference type="PROSITE" id="PS01124">
    <property type="entry name" value="HTH_ARAC_FAMILY_2"/>
    <property type="match status" value="1"/>
</dbReference>
<evidence type="ECO:0000256" key="3">
    <source>
        <dbReference type="ARBA" id="ARBA00023163"/>
    </source>
</evidence>
<dbReference type="Proteomes" id="UP000525652">
    <property type="component" value="Unassembled WGS sequence"/>
</dbReference>
<dbReference type="Pfam" id="PF07883">
    <property type="entry name" value="Cupin_2"/>
    <property type="match status" value="1"/>
</dbReference>
<keyword evidence="1" id="KW-0805">Transcription regulation</keyword>
<evidence type="ECO:0000313" key="6">
    <source>
        <dbReference type="Proteomes" id="UP000525652"/>
    </source>
</evidence>
<dbReference type="InterPro" id="IPR011051">
    <property type="entry name" value="RmlC_Cupin_sf"/>
</dbReference>
<accession>A0A7X1AX46</accession>
<evidence type="ECO:0000313" key="5">
    <source>
        <dbReference type="EMBL" id="MBC2601616.1"/>
    </source>
</evidence>
<dbReference type="InterPro" id="IPR009057">
    <property type="entry name" value="Homeodomain-like_sf"/>
</dbReference>
<dbReference type="InterPro" id="IPR013096">
    <property type="entry name" value="Cupin_2"/>
</dbReference>
<dbReference type="PROSITE" id="PS00041">
    <property type="entry name" value="HTH_ARAC_FAMILY_1"/>
    <property type="match status" value="1"/>
</dbReference>
<dbReference type="PRINTS" id="PR00032">
    <property type="entry name" value="HTHARAC"/>
</dbReference>
<dbReference type="RefSeq" id="WP_185692349.1">
    <property type="nucleotide sequence ID" value="NZ_JACHVA010000055.1"/>
</dbReference>
<keyword evidence="3" id="KW-0804">Transcription</keyword>
<keyword evidence="2" id="KW-0238">DNA-binding</keyword>
<feature type="domain" description="HTH araC/xylS-type" evidence="4">
    <location>
        <begin position="171"/>
        <end position="268"/>
    </location>
</feature>
<dbReference type="InterPro" id="IPR020449">
    <property type="entry name" value="Tscrpt_reg_AraC-type_HTH"/>
</dbReference>
<dbReference type="SUPFAM" id="SSF51182">
    <property type="entry name" value="RmlC-like cupins"/>
    <property type="match status" value="1"/>
</dbReference>
<dbReference type="GO" id="GO:0003700">
    <property type="term" value="F:DNA-binding transcription factor activity"/>
    <property type="evidence" value="ECO:0007669"/>
    <property type="project" value="InterPro"/>
</dbReference>
<dbReference type="Pfam" id="PF12833">
    <property type="entry name" value="HTH_18"/>
    <property type="match status" value="1"/>
</dbReference>
<dbReference type="Gene3D" id="2.60.120.10">
    <property type="entry name" value="Jelly Rolls"/>
    <property type="match status" value="1"/>
</dbReference>
<dbReference type="AlphaFoldDB" id="A0A7X1AX46"/>
<evidence type="ECO:0000256" key="2">
    <source>
        <dbReference type="ARBA" id="ARBA00023125"/>
    </source>
</evidence>
<dbReference type="SUPFAM" id="SSF46689">
    <property type="entry name" value="Homeodomain-like"/>
    <property type="match status" value="1"/>
</dbReference>
<comment type="caution">
    <text evidence="5">The sequence shown here is derived from an EMBL/GenBank/DDBJ whole genome shotgun (WGS) entry which is preliminary data.</text>
</comment>
<organism evidence="5 6">
    <name type="scientific">Puniceicoccus vermicola</name>
    <dbReference type="NCBI Taxonomy" id="388746"/>
    <lineage>
        <taxon>Bacteria</taxon>
        <taxon>Pseudomonadati</taxon>
        <taxon>Verrucomicrobiota</taxon>
        <taxon>Opitutia</taxon>
        <taxon>Puniceicoccales</taxon>
        <taxon>Puniceicoccaceae</taxon>
        <taxon>Puniceicoccus</taxon>
    </lineage>
</organism>
<proteinExistence type="predicted"/>
<dbReference type="GO" id="GO:0043565">
    <property type="term" value="F:sequence-specific DNA binding"/>
    <property type="evidence" value="ECO:0007669"/>
    <property type="project" value="InterPro"/>
</dbReference>
<dbReference type="PANTHER" id="PTHR43280">
    <property type="entry name" value="ARAC-FAMILY TRANSCRIPTIONAL REGULATOR"/>
    <property type="match status" value="1"/>
</dbReference>
<evidence type="ECO:0000256" key="1">
    <source>
        <dbReference type="ARBA" id="ARBA00023015"/>
    </source>
</evidence>
<sequence>METSYRSKLGQLLNSRLHFDQVRHEQFQPGFSARSQIVPTCRFILFTGGSVRYQVEGEDVNCEAGSVLFVPPWIWREWEVVGDRPAELLWTVFSASEGIFQDFDHLILDRPTEFFLQRLGMERILALKQRQEKYDLLMEGEMKAVLARFFLNLPELVMEKKRASDRHPEVDYSVRWLQAHYYVPTALAELQEQLTLHPDYFRDLFRRQMHESPNRYLTTLRMRAARYFLKDSVMSIKEVAARCGYTDALYFSRAYRKFWNHSPSEERK</sequence>
<dbReference type="EMBL" id="JACHVA010000055">
    <property type="protein sequence ID" value="MBC2601616.1"/>
    <property type="molecule type" value="Genomic_DNA"/>
</dbReference>
<name>A0A7X1AX46_9BACT</name>
<protein>
    <submittedName>
        <fullName evidence="5">Helix-turn-helix transcriptional regulator</fullName>
    </submittedName>
</protein>
<dbReference type="InterPro" id="IPR018060">
    <property type="entry name" value="HTH_AraC"/>
</dbReference>
<dbReference type="Gene3D" id="1.10.10.60">
    <property type="entry name" value="Homeodomain-like"/>
    <property type="match status" value="2"/>
</dbReference>
<dbReference type="InterPro" id="IPR018062">
    <property type="entry name" value="HTH_AraC-typ_CS"/>
</dbReference>
<evidence type="ECO:0000259" key="4">
    <source>
        <dbReference type="PROSITE" id="PS01124"/>
    </source>
</evidence>
<dbReference type="SMART" id="SM00342">
    <property type="entry name" value="HTH_ARAC"/>
    <property type="match status" value="1"/>
</dbReference>
<dbReference type="PANTHER" id="PTHR43280:SF2">
    <property type="entry name" value="HTH-TYPE TRANSCRIPTIONAL REGULATOR EXSA"/>
    <property type="match status" value="1"/>
</dbReference>
<keyword evidence="6" id="KW-1185">Reference proteome</keyword>
<dbReference type="CDD" id="cd02208">
    <property type="entry name" value="cupin_RmlC-like"/>
    <property type="match status" value="1"/>
</dbReference>
<gene>
    <name evidence="5" type="ORF">H5P30_07480</name>
</gene>
<dbReference type="InterPro" id="IPR014710">
    <property type="entry name" value="RmlC-like_jellyroll"/>
</dbReference>
<reference evidence="5 6" key="1">
    <citation type="submission" date="2020-07" db="EMBL/GenBank/DDBJ databases">
        <authorList>
            <person name="Feng X."/>
        </authorList>
    </citation>
    <scope>NUCLEOTIDE SEQUENCE [LARGE SCALE GENOMIC DNA]</scope>
    <source>
        <strain evidence="5 6">JCM14086</strain>
    </source>
</reference>